<sequence length="312" mass="34678">MTPLMRNLTVLLIAQLLLALWLVSSSHDDIVTEPLLPQLSAADRLELSSKDGMLTLTKQGDNWQLTGGLPVSHSKLDNLLRELTALKTGWPVAQSAEAQSRFSVAEDKFEQKLVLKQGDNVLHTLYLGDSPAFRQLYVRTDDDEAIYKAALNRFELSVDESAWLDKQLLRLPVVERIAQGDNSLSRQGETWQLTLNGESHSADSAAARALVAKLSSLSVLKRADKAPLSSDITELKVRSSARDYQYQLVKQDDMALIRRNDINHWFELSQSQFEQLQAIDWLALQRSDEQQGNQPGEVAASEDTGQPAASGD</sequence>
<evidence type="ECO:0000313" key="4">
    <source>
        <dbReference type="Proteomes" id="UP000004374"/>
    </source>
</evidence>
<evidence type="ECO:0000313" key="3">
    <source>
        <dbReference type="EMBL" id="GAB58736.1"/>
    </source>
</evidence>
<dbReference type="Proteomes" id="UP000004374">
    <property type="component" value="Unassembled WGS sequence"/>
</dbReference>
<dbReference type="EMBL" id="BAFK01000008">
    <property type="protein sequence ID" value="GAB58736.1"/>
    <property type="molecule type" value="Genomic_DNA"/>
</dbReference>
<keyword evidence="4" id="KW-1185">Reference proteome</keyword>
<proteinExistence type="predicted"/>
<comment type="caution">
    <text evidence="3">The sequence shown here is derived from an EMBL/GenBank/DDBJ whole genome shotgun (WGS) entry which is preliminary data.</text>
</comment>
<gene>
    <name evidence="3" type="ORF">RNAN_1724</name>
</gene>
<dbReference type="RefSeq" id="WP_008220677.1">
    <property type="nucleotide sequence ID" value="NZ_BAFK01000008.1"/>
</dbReference>
<organism evidence="3 4">
    <name type="scientific">Rheinheimera nanhaiensis E407-8</name>
    <dbReference type="NCBI Taxonomy" id="562729"/>
    <lineage>
        <taxon>Bacteria</taxon>
        <taxon>Pseudomonadati</taxon>
        <taxon>Pseudomonadota</taxon>
        <taxon>Gammaproteobacteria</taxon>
        <taxon>Chromatiales</taxon>
        <taxon>Chromatiaceae</taxon>
        <taxon>Rheinheimera</taxon>
    </lineage>
</organism>
<evidence type="ECO:0000256" key="1">
    <source>
        <dbReference type="SAM" id="MobiDB-lite"/>
    </source>
</evidence>
<dbReference type="OrthoDB" id="5431982at2"/>
<dbReference type="Pfam" id="PF14238">
    <property type="entry name" value="DUF4340"/>
    <property type="match status" value="1"/>
</dbReference>
<accession>I1DXF8</accession>
<name>I1DXF8_9GAMM</name>
<reference evidence="3 4" key="1">
    <citation type="journal article" date="2012" name="J. Bacteriol.">
        <title>Genome Sequence of the Protease-Producing Bacterium Rheinheimera nanhaiensis E407-8T, Isolated from Deep-Sea Sediment of the South China Sea.</title>
        <authorList>
            <person name="Zhang X.-Y."/>
            <person name="Zhang Y.-J."/>
            <person name="Qin Q.-L."/>
            <person name="Xie B.-B."/>
            <person name="Chen X.-L."/>
            <person name="Zhou B.-C."/>
            <person name="Zhang Y.-Z."/>
        </authorList>
    </citation>
    <scope>NUCLEOTIDE SEQUENCE [LARGE SCALE GENOMIC DNA]</scope>
    <source>
        <strain evidence="3 4">E407-8</strain>
    </source>
</reference>
<dbReference type="InterPro" id="IPR025641">
    <property type="entry name" value="DUF4340"/>
</dbReference>
<feature type="region of interest" description="Disordered" evidence="1">
    <location>
        <begin position="287"/>
        <end position="312"/>
    </location>
</feature>
<protein>
    <recommendedName>
        <fullName evidence="2">DUF4340 domain-containing protein</fullName>
    </recommendedName>
</protein>
<dbReference type="AlphaFoldDB" id="I1DXF8"/>
<feature type="domain" description="DUF4340" evidence="2">
    <location>
        <begin position="63"/>
        <end position="225"/>
    </location>
</feature>
<evidence type="ECO:0000259" key="2">
    <source>
        <dbReference type="Pfam" id="PF14238"/>
    </source>
</evidence>
<dbReference type="STRING" id="562729.RNAN_1724"/>